<dbReference type="InterPro" id="IPR045729">
    <property type="entry name" value="DUF6083"/>
</dbReference>
<protein>
    <submittedName>
        <fullName evidence="1">Uncharacterized protein</fullName>
    </submittedName>
</protein>
<proteinExistence type="predicted"/>
<sequence>MGVTYEPDDGTTTAPTPHCPECEFLQDRYETGHGRYILLEFRRELPSYDVPAGQRWLIRSDGKAVNTGEAELPATTRCRFPHRIVCPCSNPPSGTTLRALWEYNSGVAPRLDPPAAEAG</sequence>
<reference evidence="1 2" key="1">
    <citation type="journal article" date="2019" name="Int. J. Syst. Evol. Microbiol.">
        <title>The Global Catalogue of Microorganisms (GCM) 10K type strain sequencing project: providing services to taxonomists for standard genome sequencing and annotation.</title>
        <authorList>
            <consortium name="The Broad Institute Genomics Platform"/>
            <consortium name="The Broad Institute Genome Sequencing Center for Infectious Disease"/>
            <person name="Wu L."/>
            <person name="Ma J."/>
        </authorList>
    </citation>
    <scope>NUCLEOTIDE SEQUENCE [LARGE SCALE GENOMIC DNA]</scope>
    <source>
        <strain evidence="1 2">JCM 10649</strain>
    </source>
</reference>
<evidence type="ECO:0000313" key="2">
    <source>
        <dbReference type="Proteomes" id="UP001499895"/>
    </source>
</evidence>
<keyword evidence="2" id="KW-1185">Reference proteome</keyword>
<dbReference type="RefSeq" id="WP_344089528.1">
    <property type="nucleotide sequence ID" value="NZ_BAAAHB010000019.1"/>
</dbReference>
<evidence type="ECO:0000313" key="1">
    <source>
        <dbReference type="EMBL" id="GAA0460681.1"/>
    </source>
</evidence>
<dbReference type="Proteomes" id="UP001499895">
    <property type="component" value="Unassembled WGS sequence"/>
</dbReference>
<comment type="caution">
    <text evidence="1">The sequence shown here is derived from an EMBL/GenBank/DDBJ whole genome shotgun (WGS) entry which is preliminary data.</text>
</comment>
<accession>A0ABN0ZVT5</accession>
<gene>
    <name evidence="1" type="ORF">GCM10009544_24070</name>
</gene>
<dbReference type="EMBL" id="BAAAHB010000019">
    <property type="protein sequence ID" value="GAA0460681.1"/>
    <property type="molecule type" value="Genomic_DNA"/>
</dbReference>
<name>A0ABN0ZVT5_9ACTN</name>
<dbReference type="Pfam" id="PF19561">
    <property type="entry name" value="DUF6083"/>
    <property type="match status" value="1"/>
</dbReference>
<organism evidence="1 2">
    <name type="scientific">Streptomyces stramineus</name>
    <dbReference type="NCBI Taxonomy" id="173861"/>
    <lineage>
        <taxon>Bacteria</taxon>
        <taxon>Bacillati</taxon>
        <taxon>Actinomycetota</taxon>
        <taxon>Actinomycetes</taxon>
        <taxon>Kitasatosporales</taxon>
        <taxon>Streptomycetaceae</taxon>
        <taxon>Streptomyces</taxon>
    </lineage>
</organism>